<dbReference type="PANTHER" id="PTHR10075:SF103">
    <property type="entry name" value="ROUNDABOUT HOMOLOG 4"/>
    <property type="match status" value="1"/>
</dbReference>
<dbReference type="GO" id="GO:0070593">
    <property type="term" value="P:dendrite self-avoidance"/>
    <property type="evidence" value="ECO:0007669"/>
    <property type="project" value="TreeGrafter"/>
</dbReference>
<dbReference type="PROSITE" id="PS50835">
    <property type="entry name" value="IG_LIKE"/>
    <property type="match status" value="1"/>
</dbReference>
<dbReference type="InterPro" id="IPR007110">
    <property type="entry name" value="Ig-like_dom"/>
</dbReference>
<dbReference type="Pfam" id="PF13927">
    <property type="entry name" value="Ig_3"/>
    <property type="match status" value="1"/>
</dbReference>
<evidence type="ECO:0000256" key="1">
    <source>
        <dbReference type="ARBA" id="ARBA00022737"/>
    </source>
</evidence>
<dbReference type="SMART" id="SM00408">
    <property type="entry name" value="IGc2"/>
    <property type="match status" value="1"/>
</dbReference>
<dbReference type="InterPro" id="IPR003599">
    <property type="entry name" value="Ig_sub"/>
</dbReference>
<evidence type="ECO:0000256" key="2">
    <source>
        <dbReference type="ARBA" id="ARBA00023157"/>
    </source>
</evidence>
<dbReference type="FunFam" id="2.60.40.10:FF:000032">
    <property type="entry name" value="palladin isoform X1"/>
    <property type="match status" value="1"/>
</dbReference>
<dbReference type="GO" id="GO:0005886">
    <property type="term" value="C:plasma membrane"/>
    <property type="evidence" value="ECO:0007669"/>
    <property type="project" value="TreeGrafter"/>
</dbReference>
<dbReference type="PANTHER" id="PTHR10075">
    <property type="entry name" value="BASIGIN RELATED"/>
    <property type="match status" value="1"/>
</dbReference>
<reference evidence="6" key="1">
    <citation type="submission" date="2022-11" db="UniProtKB">
        <authorList>
            <consortium name="WormBaseParasite"/>
        </authorList>
    </citation>
    <scope>IDENTIFICATION</scope>
</reference>
<dbReference type="GO" id="GO:0030424">
    <property type="term" value="C:axon"/>
    <property type="evidence" value="ECO:0007669"/>
    <property type="project" value="TreeGrafter"/>
</dbReference>
<dbReference type="WBParaSite" id="PSAMB.scaffold986size37625.g10398.t1">
    <property type="protein sequence ID" value="PSAMB.scaffold986size37625.g10398.t1"/>
    <property type="gene ID" value="PSAMB.scaffold986size37625.g10398"/>
</dbReference>
<evidence type="ECO:0000259" key="4">
    <source>
        <dbReference type="PROSITE" id="PS50835"/>
    </source>
</evidence>
<organism evidence="5 6">
    <name type="scientific">Plectus sambesii</name>
    <dbReference type="NCBI Taxonomy" id="2011161"/>
    <lineage>
        <taxon>Eukaryota</taxon>
        <taxon>Metazoa</taxon>
        <taxon>Ecdysozoa</taxon>
        <taxon>Nematoda</taxon>
        <taxon>Chromadorea</taxon>
        <taxon>Plectida</taxon>
        <taxon>Plectina</taxon>
        <taxon>Plectoidea</taxon>
        <taxon>Plectidae</taxon>
        <taxon>Plectus</taxon>
    </lineage>
</organism>
<evidence type="ECO:0000313" key="6">
    <source>
        <dbReference type="WBParaSite" id="PSAMB.scaffold986size37625.g10398.t1"/>
    </source>
</evidence>
<feature type="domain" description="Ig-like" evidence="4">
    <location>
        <begin position="15"/>
        <end position="104"/>
    </location>
</feature>
<dbReference type="SMART" id="SM00409">
    <property type="entry name" value="IG"/>
    <property type="match status" value="1"/>
</dbReference>
<protein>
    <submittedName>
        <fullName evidence="6">Ig-like domain-containing protein</fullName>
    </submittedName>
</protein>
<keyword evidence="5" id="KW-1185">Reference proteome</keyword>
<accession>A0A914XP10</accession>
<sequence length="125" mass="13998">MYCDALRVVFSDLRKHFYTAPTNDRVPVGGQIQMPCLPPDGDPKPEIFWLKDGQEIERRADSNVILANDGSLIISSARVTDTGNYSCEARNVANRRKTDPAQISVYGERMRRFTFSGGVARACRT</sequence>
<proteinExistence type="predicted"/>
<dbReference type="Gene3D" id="2.60.40.10">
    <property type="entry name" value="Immunoglobulins"/>
    <property type="match status" value="1"/>
</dbReference>
<dbReference type="Proteomes" id="UP000887566">
    <property type="component" value="Unplaced"/>
</dbReference>
<evidence type="ECO:0000256" key="3">
    <source>
        <dbReference type="ARBA" id="ARBA00023319"/>
    </source>
</evidence>
<dbReference type="AlphaFoldDB" id="A0A914XP10"/>
<evidence type="ECO:0000313" key="5">
    <source>
        <dbReference type="Proteomes" id="UP000887566"/>
    </source>
</evidence>
<dbReference type="GO" id="GO:0098632">
    <property type="term" value="F:cell-cell adhesion mediator activity"/>
    <property type="evidence" value="ECO:0007669"/>
    <property type="project" value="TreeGrafter"/>
</dbReference>
<dbReference type="SUPFAM" id="SSF48726">
    <property type="entry name" value="Immunoglobulin"/>
    <property type="match status" value="1"/>
</dbReference>
<dbReference type="GO" id="GO:0007156">
    <property type="term" value="P:homophilic cell adhesion via plasma membrane adhesion molecules"/>
    <property type="evidence" value="ECO:0007669"/>
    <property type="project" value="TreeGrafter"/>
</dbReference>
<dbReference type="InterPro" id="IPR013783">
    <property type="entry name" value="Ig-like_fold"/>
</dbReference>
<keyword evidence="2" id="KW-1015">Disulfide bond</keyword>
<dbReference type="InterPro" id="IPR003598">
    <property type="entry name" value="Ig_sub2"/>
</dbReference>
<keyword evidence="3" id="KW-0393">Immunoglobulin domain</keyword>
<dbReference type="GO" id="GO:0007411">
    <property type="term" value="P:axon guidance"/>
    <property type="evidence" value="ECO:0007669"/>
    <property type="project" value="TreeGrafter"/>
</dbReference>
<dbReference type="InterPro" id="IPR036179">
    <property type="entry name" value="Ig-like_dom_sf"/>
</dbReference>
<name>A0A914XP10_9BILA</name>
<keyword evidence="1" id="KW-0677">Repeat</keyword>